<dbReference type="GO" id="GO:0016020">
    <property type="term" value="C:membrane"/>
    <property type="evidence" value="ECO:0007669"/>
    <property type="project" value="UniProtKB-SubCell"/>
</dbReference>
<dbReference type="Pfam" id="PF07690">
    <property type="entry name" value="MFS_1"/>
    <property type="match status" value="1"/>
</dbReference>
<feature type="transmembrane region" description="Helical" evidence="5">
    <location>
        <begin position="6"/>
        <end position="34"/>
    </location>
</feature>
<evidence type="ECO:0000256" key="2">
    <source>
        <dbReference type="ARBA" id="ARBA00022692"/>
    </source>
</evidence>
<dbReference type="InterPro" id="IPR020846">
    <property type="entry name" value="MFS_dom"/>
</dbReference>
<evidence type="ECO:0000313" key="8">
    <source>
        <dbReference type="Proteomes" id="UP001328107"/>
    </source>
</evidence>
<dbReference type="InterPro" id="IPR036259">
    <property type="entry name" value="MFS_trans_sf"/>
</dbReference>
<evidence type="ECO:0000256" key="5">
    <source>
        <dbReference type="SAM" id="Phobius"/>
    </source>
</evidence>
<evidence type="ECO:0000313" key="7">
    <source>
        <dbReference type="EMBL" id="GMR45416.1"/>
    </source>
</evidence>
<gene>
    <name evidence="7" type="ORF">PMAYCL1PPCAC_15611</name>
</gene>
<accession>A0AAN5CJB5</accession>
<dbReference type="AlphaFoldDB" id="A0AAN5CJB5"/>
<keyword evidence="4 5" id="KW-0472">Membrane</keyword>
<feature type="non-terminal residue" evidence="7">
    <location>
        <position position="1"/>
    </location>
</feature>
<keyword evidence="3 5" id="KW-1133">Transmembrane helix</keyword>
<evidence type="ECO:0000256" key="4">
    <source>
        <dbReference type="ARBA" id="ARBA00023136"/>
    </source>
</evidence>
<feature type="non-terminal residue" evidence="7">
    <location>
        <position position="234"/>
    </location>
</feature>
<evidence type="ECO:0000256" key="1">
    <source>
        <dbReference type="ARBA" id="ARBA00004141"/>
    </source>
</evidence>
<keyword evidence="2 5" id="KW-0812">Transmembrane</keyword>
<protein>
    <recommendedName>
        <fullName evidence="6">Major facilitator superfamily (MFS) profile domain-containing protein</fullName>
    </recommendedName>
</protein>
<evidence type="ECO:0000256" key="3">
    <source>
        <dbReference type="ARBA" id="ARBA00022989"/>
    </source>
</evidence>
<dbReference type="InterPro" id="IPR011701">
    <property type="entry name" value="MFS"/>
</dbReference>
<sequence>LVELRWSPFCFFLILVQSFQYAVAAQMFVMAAYLMPSGDSIANGTYTSVRDEWPNVPRIFVWTDSYDMISSAEFAGNLLFGVIPNLLSDRYGRRAVLVVVLYGIGIADIACALAPNFWTLIMARFLQGSFITAITSLNFVYVIESIDRNCRFFAYCAFGFFWMFGYCIVAPTALLIGSWRSILIVNGFFVLLCALLESFLVPESPYFCVALDDLDKLEEFVKTSQWFNRRSYNV</sequence>
<dbReference type="GO" id="GO:0022857">
    <property type="term" value="F:transmembrane transporter activity"/>
    <property type="evidence" value="ECO:0007669"/>
    <property type="project" value="InterPro"/>
</dbReference>
<feature type="transmembrane region" description="Helical" evidence="5">
    <location>
        <begin position="95"/>
        <end position="115"/>
    </location>
</feature>
<proteinExistence type="predicted"/>
<dbReference type="Proteomes" id="UP001328107">
    <property type="component" value="Unassembled WGS sequence"/>
</dbReference>
<dbReference type="Gene3D" id="1.20.1250.20">
    <property type="entry name" value="MFS general substrate transporter like domains"/>
    <property type="match status" value="1"/>
</dbReference>
<reference evidence="8" key="1">
    <citation type="submission" date="2022-10" db="EMBL/GenBank/DDBJ databases">
        <title>Genome assembly of Pristionchus species.</title>
        <authorList>
            <person name="Yoshida K."/>
            <person name="Sommer R.J."/>
        </authorList>
    </citation>
    <scope>NUCLEOTIDE SEQUENCE [LARGE SCALE GENOMIC DNA]</scope>
    <source>
        <strain evidence="8">RS5460</strain>
    </source>
</reference>
<feature type="domain" description="Major facilitator superfamily (MFS) profile" evidence="6">
    <location>
        <begin position="24"/>
        <end position="234"/>
    </location>
</feature>
<name>A0AAN5CJB5_9BILA</name>
<dbReference type="PANTHER" id="PTHR24064">
    <property type="entry name" value="SOLUTE CARRIER FAMILY 22 MEMBER"/>
    <property type="match status" value="1"/>
</dbReference>
<feature type="transmembrane region" description="Helical" evidence="5">
    <location>
        <begin position="182"/>
        <end position="201"/>
    </location>
</feature>
<dbReference type="EMBL" id="BTRK01000004">
    <property type="protein sequence ID" value="GMR45416.1"/>
    <property type="molecule type" value="Genomic_DNA"/>
</dbReference>
<organism evidence="7 8">
    <name type="scientific">Pristionchus mayeri</name>
    <dbReference type="NCBI Taxonomy" id="1317129"/>
    <lineage>
        <taxon>Eukaryota</taxon>
        <taxon>Metazoa</taxon>
        <taxon>Ecdysozoa</taxon>
        <taxon>Nematoda</taxon>
        <taxon>Chromadorea</taxon>
        <taxon>Rhabditida</taxon>
        <taxon>Rhabditina</taxon>
        <taxon>Diplogasteromorpha</taxon>
        <taxon>Diplogasteroidea</taxon>
        <taxon>Neodiplogasteridae</taxon>
        <taxon>Pristionchus</taxon>
    </lineage>
</organism>
<comment type="caution">
    <text evidence="7">The sequence shown here is derived from an EMBL/GenBank/DDBJ whole genome shotgun (WGS) entry which is preliminary data.</text>
</comment>
<dbReference type="PROSITE" id="PS50850">
    <property type="entry name" value="MFS"/>
    <property type="match status" value="1"/>
</dbReference>
<comment type="subcellular location">
    <subcellularLocation>
        <location evidence="1">Membrane</location>
        <topology evidence="1">Multi-pass membrane protein</topology>
    </subcellularLocation>
</comment>
<feature type="transmembrane region" description="Helical" evidence="5">
    <location>
        <begin position="152"/>
        <end position="176"/>
    </location>
</feature>
<keyword evidence="8" id="KW-1185">Reference proteome</keyword>
<evidence type="ECO:0000259" key="6">
    <source>
        <dbReference type="PROSITE" id="PS50850"/>
    </source>
</evidence>
<dbReference type="SUPFAM" id="SSF103473">
    <property type="entry name" value="MFS general substrate transporter"/>
    <property type="match status" value="1"/>
</dbReference>
<feature type="transmembrane region" description="Helical" evidence="5">
    <location>
        <begin position="121"/>
        <end position="140"/>
    </location>
</feature>